<dbReference type="InterPro" id="IPR005744">
    <property type="entry name" value="Hy-lIII"/>
</dbReference>
<evidence type="ECO:0000256" key="4">
    <source>
        <dbReference type="ARBA" id="ARBA00022989"/>
    </source>
</evidence>
<evidence type="ECO:0000256" key="3">
    <source>
        <dbReference type="ARBA" id="ARBA00022692"/>
    </source>
</evidence>
<dbReference type="GO" id="GO:0140911">
    <property type="term" value="F:pore-forming activity"/>
    <property type="evidence" value="ECO:0007669"/>
    <property type="project" value="InterPro"/>
</dbReference>
<feature type="transmembrane region" description="Helical" evidence="7">
    <location>
        <begin position="95"/>
        <end position="117"/>
    </location>
</feature>
<evidence type="ECO:0000256" key="5">
    <source>
        <dbReference type="ARBA" id="ARBA00023136"/>
    </source>
</evidence>
<comment type="caution">
    <text evidence="8">The sequence shown here is derived from an EMBL/GenBank/DDBJ whole genome shotgun (WGS) entry which is preliminary data.</text>
</comment>
<feature type="transmembrane region" description="Helical" evidence="7">
    <location>
        <begin position="154"/>
        <end position="173"/>
    </location>
</feature>
<feature type="transmembrane region" description="Helical" evidence="7">
    <location>
        <begin position="58"/>
        <end position="83"/>
    </location>
</feature>
<evidence type="ECO:0000313" key="8">
    <source>
        <dbReference type="EMBL" id="EJO16630.1"/>
    </source>
</evidence>
<feature type="binding site" evidence="6">
    <location>
        <position position="206"/>
    </location>
    <ligand>
        <name>Zn(2+)</name>
        <dbReference type="ChEBI" id="CHEBI:29105"/>
    </ligand>
</feature>
<keyword evidence="3 7" id="KW-0812">Transmembrane</keyword>
<dbReference type="AlphaFoldDB" id="J7T6H9"/>
<protein>
    <submittedName>
        <fullName evidence="8">Membrane protein</fullName>
    </submittedName>
</protein>
<proteinExistence type="inferred from homology"/>
<dbReference type="GO" id="GO:0046872">
    <property type="term" value="F:metal ion binding"/>
    <property type="evidence" value="ECO:0007669"/>
    <property type="project" value="UniProtKB-KW"/>
</dbReference>
<dbReference type="InterPro" id="IPR004254">
    <property type="entry name" value="AdipoR/HlyIII-related"/>
</dbReference>
<keyword evidence="6" id="KW-0479">Metal-binding</keyword>
<comment type="subcellular location">
    <subcellularLocation>
        <location evidence="1">Endomembrane system</location>
        <topology evidence="1">Multi-pass membrane protein</topology>
    </subcellularLocation>
</comment>
<feature type="binding site" evidence="6">
    <location>
        <position position="84"/>
    </location>
    <ligand>
        <name>Zn(2+)</name>
        <dbReference type="ChEBI" id="CHEBI:29105"/>
    </ligand>
</feature>
<dbReference type="NCBIfam" id="TIGR01065">
    <property type="entry name" value="hlyIII"/>
    <property type="match status" value="1"/>
</dbReference>
<feature type="transmembrane region" description="Helical" evidence="7">
    <location>
        <begin position="179"/>
        <end position="199"/>
    </location>
</feature>
<dbReference type="PATRIC" id="fig|1200793.3.peg.524"/>
<dbReference type="Pfam" id="PF03006">
    <property type="entry name" value="HlyIII"/>
    <property type="match status" value="1"/>
</dbReference>
<comment type="similarity">
    <text evidence="2">Belongs to the UPF0073 (Hly-III) family.</text>
</comment>
<feature type="transmembrane region" description="Helical" evidence="7">
    <location>
        <begin position="30"/>
        <end position="52"/>
    </location>
</feature>
<evidence type="ECO:0000256" key="2">
    <source>
        <dbReference type="ARBA" id="ARBA00008488"/>
    </source>
</evidence>
<feature type="binding site" evidence="6">
    <location>
        <position position="210"/>
    </location>
    <ligand>
        <name>Zn(2+)</name>
        <dbReference type="ChEBI" id="CHEBI:29105"/>
    </ligand>
</feature>
<evidence type="ECO:0000256" key="1">
    <source>
        <dbReference type="ARBA" id="ARBA00004127"/>
    </source>
</evidence>
<gene>
    <name evidence="8" type="ORF">RSSL_01651</name>
</gene>
<dbReference type="PANTHER" id="PTHR20855">
    <property type="entry name" value="ADIPOR/PROGESTIN RECEPTOR-RELATED"/>
    <property type="match status" value="1"/>
</dbReference>
<dbReference type="EMBL" id="ALIF01000001">
    <property type="protein sequence ID" value="EJO16630.1"/>
    <property type="molecule type" value="Genomic_DNA"/>
</dbReference>
<keyword evidence="9" id="KW-1185">Reference proteome</keyword>
<organism evidence="8 9">
    <name type="scientific">Streptococcus salivarius K12</name>
    <dbReference type="NCBI Taxonomy" id="1200793"/>
    <lineage>
        <taxon>Bacteria</taxon>
        <taxon>Bacillati</taxon>
        <taxon>Bacillota</taxon>
        <taxon>Bacilli</taxon>
        <taxon>Lactobacillales</taxon>
        <taxon>Streptococcaceae</taxon>
        <taxon>Streptococcus</taxon>
    </lineage>
</organism>
<dbReference type="GO" id="GO:0016020">
    <property type="term" value="C:membrane"/>
    <property type="evidence" value="ECO:0007669"/>
    <property type="project" value="InterPro"/>
</dbReference>
<dbReference type="Proteomes" id="UP000006983">
    <property type="component" value="Unassembled WGS sequence"/>
</dbReference>
<dbReference type="GO" id="GO:0012505">
    <property type="term" value="C:endomembrane system"/>
    <property type="evidence" value="ECO:0007669"/>
    <property type="project" value="UniProtKB-SubCell"/>
</dbReference>
<feature type="transmembrane region" description="Helical" evidence="7">
    <location>
        <begin position="211"/>
        <end position="229"/>
    </location>
</feature>
<dbReference type="PANTHER" id="PTHR20855:SF129">
    <property type="entry name" value="HEMOLYSIN-3 HOMOLOG"/>
    <property type="match status" value="1"/>
</dbReference>
<accession>J7T6H9</accession>
<keyword evidence="4 7" id="KW-1133">Transmembrane helix</keyword>
<name>J7T6H9_STRSL</name>
<reference evidence="8 9" key="1">
    <citation type="journal article" date="2012" name="J. Bacteriol.">
        <title>Genome Sequence of the Lantibiotic Bacteriocin Producer Streptococcus salivarius Strain K12.</title>
        <authorList>
            <person name="Barretto C."/>
            <person name="Alvarez-Martin P."/>
            <person name="Foata F."/>
            <person name="Renault P."/>
            <person name="Berger B."/>
        </authorList>
    </citation>
    <scope>NUCLEOTIDE SEQUENCE [LARGE SCALE GENOMIC DNA]</scope>
    <source>
        <strain evidence="8 9">K12</strain>
    </source>
</reference>
<feature type="transmembrane region" description="Helical" evidence="7">
    <location>
        <begin position="123"/>
        <end position="142"/>
    </location>
</feature>
<evidence type="ECO:0000256" key="7">
    <source>
        <dbReference type="SAM" id="Phobius"/>
    </source>
</evidence>
<sequence>MKEETMSNTATFNTSPNLKLSKKLSFGEEVANSVTHAVGAMAMLVLLPITAVHANNGYGMTAAVGMSVFVISLFLMFLSSAIYHAMDYNSPHKMVLRIIDHSMIYIAIAGSYTPVALSLVGGWLGYSIIVLQWGTTIFGILYKIFAKKINEKFSLFLYLMMGWLVIFIIPAIVTKTGPAFWGLMLAGGLSYTVGAAFYAKKKPYFHMIWHLFIMLASALQYMGIVYFMLP</sequence>
<keyword evidence="6" id="KW-0862">Zinc</keyword>
<evidence type="ECO:0000313" key="9">
    <source>
        <dbReference type="Proteomes" id="UP000006983"/>
    </source>
</evidence>
<keyword evidence="5 7" id="KW-0472">Membrane</keyword>
<evidence type="ECO:0000256" key="6">
    <source>
        <dbReference type="PIRSR" id="PIRSR604254-1"/>
    </source>
</evidence>